<protein>
    <recommendedName>
        <fullName evidence="4">NADH dehydrogenase subunit 6</fullName>
    </recommendedName>
</protein>
<dbReference type="PANTHER" id="PTHR34851">
    <property type="entry name" value="PROTEIN CBG05235-RELATED"/>
    <property type="match status" value="1"/>
</dbReference>
<keyword evidence="1" id="KW-1133">Transmembrane helix</keyword>
<sequence>SQTLFHLQILSILLHISFSMLVIIGINQRISALLIPNLIIMMVTTMSLIIGSCLFLWAAFDPSSYAGQYLTNMNSEPLEDRRAEEFIQSNHSSEHAIIAVSMSLMCSLLSILVIWWIKVNYDCYR</sequence>
<keyword evidence="3" id="KW-1185">Reference proteome</keyword>
<dbReference type="InterPro" id="IPR056709">
    <property type="entry name" value="DUF7807"/>
</dbReference>
<feature type="non-terminal residue" evidence="2">
    <location>
        <position position="1"/>
    </location>
</feature>
<accession>A0AAV5VUF5</accession>
<dbReference type="Proteomes" id="UP001432322">
    <property type="component" value="Unassembled WGS sequence"/>
</dbReference>
<feature type="transmembrane region" description="Helical" evidence="1">
    <location>
        <begin position="38"/>
        <end position="60"/>
    </location>
</feature>
<dbReference type="PANTHER" id="PTHR34851:SF5">
    <property type="entry name" value="MARVEL DOMAIN-CONTAINING PROTEIN"/>
    <property type="match status" value="1"/>
</dbReference>
<dbReference type="Pfam" id="PF25093">
    <property type="entry name" value="DUF7807"/>
    <property type="match status" value="1"/>
</dbReference>
<evidence type="ECO:0000256" key="1">
    <source>
        <dbReference type="SAM" id="Phobius"/>
    </source>
</evidence>
<feature type="transmembrane region" description="Helical" evidence="1">
    <location>
        <begin position="6"/>
        <end position="26"/>
    </location>
</feature>
<proteinExistence type="predicted"/>
<name>A0AAV5VUF5_9BILA</name>
<reference evidence="2" key="1">
    <citation type="submission" date="2023-10" db="EMBL/GenBank/DDBJ databases">
        <title>Genome assembly of Pristionchus species.</title>
        <authorList>
            <person name="Yoshida K."/>
            <person name="Sommer R.J."/>
        </authorList>
    </citation>
    <scope>NUCLEOTIDE SEQUENCE</scope>
    <source>
        <strain evidence="2">RS5133</strain>
    </source>
</reference>
<feature type="non-terminal residue" evidence="2">
    <location>
        <position position="125"/>
    </location>
</feature>
<dbReference type="EMBL" id="BTSY01000004">
    <property type="protein sequence ID" value="GMT23317.1"/>
    <property type="molecule type" value="Genomic_DNA"/>
</dbReference>
<organism evidence="2 3">
    <name type="scientific">Pristionchus fissidentatus</name>
    <dbReference type="NCBI Taxonomy" id="1538716"/>
    <lineage>
        <taxon>Eukaryota</taxon>
        <taxon>Metazoa</taxon>
        <taxon>Ecdysozoa</taxon>
        <taxon>Nematoda</taxon>
        <taxon>Chromadorea</taxon>
        <taxon>Rhabditida</taxon>
        <taxon>Rhabditina</taxon>
        <taxon>Diplogasteromorpha</taxon>
        <taxon>Diplogasteroidea</taxon>
        <taxon>Neodiplogasteridae</taxon>
        <taxon>Pristionchus</taxon>
    </lineage>
</organism>
<evidence type="ECO:0000313" key="3">
    <source>
        <dbReference type="Proteomes" id="UP001432322"/>
    </source>
</evidence>
<keyword evidence="1" id="KW-0812">Transmembrane</keyword>
<keyword evidence="1" id="KW-0472">Membrane</keyword>
<evidence type="ECO:0000313" key="2">
    <source>
        <dbReference type="EMBL" id="GMT23317.1"/>
    </source>
</evidence>
<evidence type="ECO:0008006" key="4">
    <source>
        <dbReference type="Google" id="ProtNLM"/>
    </source>
</evidence>
<dbReference type="AlphaFoldDB" id="A0AAV5VUF5"/>
<comment type="caution">
    <text evidence="2">The sequence shown here is derived from an EMBL/GenBank/DDBJ whole genome shotgun (WGS) entry which is preliminary data.</text>
</comment>
<feature type="transmembrane region" description="Helical" evidence="1">
    <location>
        <begin position="96"/>
        <end position="117"/>
    </location>
</feature>
<gene>
    <name evidence="2" type="ORF">PFISCL1PPCAC_14614</name>
</gene>